<accession>A0A8H7WIE9</accession>
<dbReference type="Proteomes" id="UP000664132">
    <property type="component" value="Unassembled WGS sequence"/>
</dbReference>
<dbReference type="AlphaFoldDB" id="A0A8H7WIE9"/>
<sequence>MEEVSQSNATFKSPRNSCTSTISSTRNSYASISEFAGSSARTSYSSIFDPPLRVASFSRTSDEFIPGSEETSSTSAIGDSGDEDVDVEVKTMDRKSKRWSYDRQAGQKSEEKSNIKTVSKDGPSALRELENVKDIICVAFGAFDRYFISWEDTEGEFHQESNKLPSALYQWLFPDGSTHQARDIPTLQVSFGSNDEFFASDKNGKITYRDSIVLPASQTQKPTQALGEKKVPPNIATVARGLGFWRKKAYTVSSPSPTLTKATESNEGSLVPKMERRKTYMDGQSSSATTLRTEHAQPLGSIREPGDTSVQINSWTPKHERSRSIFAVSEGQLKRLSRRSTLIEKGTEPTAEGREGRQQPVDQPKEQAIEDHRAISRSPTRSNGGAAMPPLALEAKQERMKQDRRRSFLVSTLPVRVSWPESQTILQARDQVDRDDGTERGSSSPTMADRPLYGNAEIQTSAGLDTFMQQQVLLPLQYEYSQQQHISIGVMSDFFRCQYRLGDALAFV</sequence>
<evidence type="ECO:0000256" key="1">
    <source>
        <dbReference type="SAM" id="MobiDB-lite"/>
    </source>
</evidence>
<feature type="compositionally biased region" description="Polar residues" evidence="1">
    <location>
        <begin position="282"/>
        <end position="291"/>
    </location>
</feature>
<feature type="region of interest" description="Disordered" evidence="1">
    <location>
        <begin position="281"/>
        <end position="309"/>
    </location>
</feature>
<feature type="region of interest" description="Disordered" evidence="1">
    <location>
        <begin position="337"/>
        <end position="388"/>
    </location>
</feature>
<organism evidence="2 3">
    <name type="scientific">Cadophora malorum</name>
    <dbReference type="NCBI Taxonomy" id="108018"/>
    <lineage>
        <taxon>Eukaryota</taxon>
        <taxon>Fungi</taxon>
        <taxon>Dikarya</taxon>
        <taxon>Ascomycota</taxon>
        <taxon>Pezizomycotina</taxon>
        <taxon>Leotiomycetes</taxon>
        <taxon>Helotiales</taxon>
        <taxon>Ploettnerulaceae</taxon>
        <taxon>Cadophora</taxon>
    </lineage>
</organism>
<feature type="region of interest" description="Disordered" evidence="1">
    <location>
        <begin position="1"/>
        <end position="26"/>
    </location>
</feature>
<dbReference type="EMBL" id="JAFJYH010000011">
    <property type="protein sequence ID" value="KAG4425367.1"/>
    <property type="molecule type" value="Genomic_DNA"/>
</dbReference>
<evidence type="ECO:0000313" key="2">
    <source>
        <dbReference type="EMBL" id="KAG4425367.1"/>
    </source>
</evidence>
<feature type="region of interest" description="Disordered" evidence="1">
    <location>
        <begin position="426"/>
        <end position="454"/>
    </location>
</feature>
<proteinExistence type="predicted"/>
<feature type="compositionally biased region" description="Basic and acidic residues" evidence="1">
    <location>
        <begin position="430"/>
        <end position="439"/>
    </location>
</feature>
<reference evidence="2" key="1">
    <citation type="submission" date="2021-02" db="EMBL/GenBank/DDBJ databases">
        <title>Genome sequence Cadophora malorum strain M34.</title>
        <authorList>
            <person name="Stefanovic E."/>
            <person name="Vu D."/>
            <person name="Scully C."/>
            <person name="Dijksterhuis J."/>
            <person name="Roader J."/>
            <person name="Houbraken J."/>
        </authorList>
    </citation>
    <scope>NUCLEOTIDE SEQUENCE</scope>
    <source>
        <strain evidence="2">M34</strain>
    </source>
</reference>
<comment type="caution">
    <text evidence="2">The sequence shown here is derived from an EMBL/GenBank/DDBJ whole genome shotgun (WGS) entry which is preliminary data.</text>
</comment>
<gene>
    <name evidence="2" type="ORF">IFR04_001517</name>
</gene>
<name>A0A8H7WIE9_9HELO</name>
<feature type="region of interest" description="Disordered" evidence="1">
    <location>
        <begin position="63"/>
        <end position="119"/>
    </location>
</feature>
<dbReference type="OrthoDB" id="3541821at2759"/>
<evidence type="ECO:0000313" key="3">
    <source>
        <dbReference type="Proteomes" id="UP000664132"/>
    </source>
</evidence>
<keyword evidence="3" id="KW-1185">Reference proteome</keyword>
<feature type="compositionally biased region" description="Basic and acidic residues" evidence="1">
    <location>
        <begin position="341"/>
        <end position="374"/>
    </location>
</feature>
<protein>
    <submittedName>
        <fullName evidence="2">Uncharacterized protein</fullName>
    </submittedName>
</protein>